<dbReference type="EMBL" id="HBIZ01061332">
    <property type="protein sequence ID" value="CAE0785384.1"/>
    <property type="molecule type" value="Transcribed_RNA"/>
</dbReference>
<evidence type="ECO:0000313" key="2">
    <source>
        <dbReference type="EMBL" id="CAE0785384.1"/>
    </source>
</evidence>
<feature type="transmembrane region" description="Helical" evidence="1">
    <location>
        <begin position="285"/>
        <end position="304"/>
    </location>
</feature>
<sequence>MPIDNTKKMANRAFLIDRTLLRRRSGASGCHRAMLSLCCFTWAASSDSKISGDACLPADVRSLLKGDAVRRVGTACSTLLSSQRARDCTPDCLEALRDFQAERCYPHISQSQRLQPRYSAPFEHLGGVHSQHTITSLQGRWYGLYPASGVELLEATLEPSTGVLSGVKLTGNSFVGAGRVSWTVSSTSCKVVSSLWQGVYTPRWDPCKLLVIDEDHMQLVLSMGEDAEEVLSFVRATLPLLLDWEDANSPTHGFFAAMLRCGLEPEETATSLIESLMETLHHTHGTVLLDQVLLFLPLAMLGAWQLREQRFSLLAFLPVLIIYGTLVWARLTYLGLAE</sequence>
<keyword evidence="1" id="KW-0472">Membrane</keyword>
<proteinExistence type="predicted"/>
<name>A0A7S4C319_CHRCT</name>
<accession>A0A7S4C319</accession>
<evidence type="ECO:0000256" key="1">
    <source>
        <dbReference type="SAM" id="Phobius"/>
    </source>
</evidence>
<organism evidence="2">
    <name type="scientific">Chrysotila carterae</name>
    <name type="common">Marine alga</name>
    <name type="synonym">Syracosphaera carterae</name>
    <dbReference type="NCBI Taxonomy" id="13221"/>
    <lineage>
        <taxon>Eukaryota</taxon>
        <taxon>Haptista</taxon>
        <taxon>Haptophyta</taxon>
        <taxon>Prymnesiophyceae</taxon>
        <taxon>Isochrysidales</taxon>
        <taxon>Isochrysidaceae</taxon>
        <taxon>Chrysotila</taxon>
    </lineage>
</organism>
<keyword evidence="1" id="KW-0812">Transmembrane</keyword>
<reference evidence="2" key="1">
    <citation type="submission" date="2021-01" db="EMBL/GenBank/DDBJ databases">
        <authorList>
            <person name="Corre E."/>
            <person name="Pelletier E."/>
            <person name="Niang G."/>
            <person name="Scheremetjew M."/>
            <person name="Finn R."/>
            <person name="Kale V."/>
            <person name="Holt S."/>
            <person name="Cochrane G."/>
            <person name="Meng A."/>
            <person name="Brown T."/>
            <person name="Cohen L."/>
        </authorList>
    </citation>
    <scope>NUCLEOTIDE SEQUENCE</scope>
    <source>
        <strain evidence="2">CCMP645</strain>
    </source>
</reference>
<dbReference type="AlphaFoldDB" id="A0A7S4C319"/>
<gene>
    <name evidence="2" type="ORF">PCAR00345_LOCUS38092</name>
</gene>
<keyword evidence="1" id="KW-1133">Transmembrane helix</keyword>
<feature type="transmembrane region" description="Helical" evidence="1">
    <location>
        <begin position="311"/>
        <end position="331"/>
    </location>
</feature>
<protein>
    <submittedName>
        <fullName evidence="2">Uncharacterized protein</fullName>
    </submittedName>
</protein>